<evidence type="ECO:0000313" key="4">
    <source>
        <dbReference type="RefSeq" id="XP_013792461.1"/>
    </source>
</evidence>
<dbReference type="RefSeq" id="XP_013792461.1">
    <property type="nucleotide sequence ID" value="XM_013937007.1"/>
</dbReference>
<keyword evidence="1" id="KW-0472">Membrane</keyword>
<dbReference type="InterPro" id="IPR053958">
    <property type="entry name" value="HMGCR/SNAP/NPC1-like_SSD"/>
</dbReference>
<feature type="transmembrane region" description="Helical" evidence="1">
    <location>
        <begin position="100"/>
        <end position="120"/>
    </location>
</feature>
<keyword evidence="1" id="KW-0812">Transmembrane</keyword>
<feature type="transmembrane region" description="Helical" evidence="1">
    <location>
        <begin position="245"/>
        <end position="265"/>
    </location>
</feature>
<dbReference type="InterPro" id="IPR000731">
    <property type="entry name" value="SSD"/>
</dbReference>
<dbReference type="PANTHER" id="PTHR45727">
    <property type="entry name" value="NPC INTRACELLULAR CHOLESTEROL TRANSPORTER 1"/>
    <property type="match status" value="1"/>
</dbReference>
<dbReference type="SUPFAM" id="SSF82866">
    <property type="entry name" value="Multidrug efflux transporter AcrB transmembrane domain"/>
    <property type="match status" value="1"/>
</dbReference>
<dbReference type="Proteomes" id="UP000694941">
    <property type="component" value="Unplaced"/>
</dbReference>
<evidence type="ECO:0000259" key="2">
    <source>
        <dbReference type="PROSITE" id="PS50156"/>
    </source>
</evidence>
<reference evidence="4" key="1">
    <citation type="submission" date="2025-08" db="UniProtKB">
        <authorList>
            <consortium name="RefSeq"/>
        </authorList>
    </citation>
    <scope>IDENTIFICATION</scope>
    <source>
        <tissue evidence="4">Muscle</tissue>
    </source>
</reference>
<feature type="non-terminal residue" evidence="4">
    <location>
        <position position="492"/>
    </location>
</feature>
<organism evidence="3 4">
    <name type="scientific">Limulus polyphemus</name>
    <name type="common">Atlantic horseshoe crab</name>
    <dbReference type="NCBI Taxonomy" id="6850"/>
    <lineage>
        <taxon>Eukaryota</taxon>
        <taxon>Metazoa</taxon>
        <taxon>Ecdysozoa</taxon>
        <taxon>Arthropoda</taxon>
        <taxon>Chelicerata</taxon>
        <taxon>Merostomata</taxon>
        <taxon>Xiphosura</taxon>
        <taxon>Limulidae</taxon>
        <taxon>Limulus</taxon>
    </lineage>
</organism>
<dbReference type="Pfam" id="PF12349">
    <property type="entry name" value="Sterol-sensing"/>
    <property type="match status" value="1"/>
</dbReference>
<evidence type="ECO:0000256" key="1">
    <source>
        <dbReference type="SAM" id="Phobius"/>
    </source>
</evidence>
<feature type="transmembrane region" description="Helical" evidence="1">
    <location>
        <begin position="174"/>
        <end position="199"/>
    </location>
</feature>
<feature type="transmembrane region" description="Helical" evidence="1">
    <location>
        <begin position="35"/>
        <end position="56"/>
    </location>
</feature>
<dbReference type="Gene3D" id="1.20.1640.10">
    <property type="entry name" value="Multidrug efflux transporter AcrB transmembrane domain"/>
    <property type="match status" value="1"/>
</dbReference>
<dbReference type="PANTHER" id="PTHR45727:SF2">
    <property type="entry name" value="NPC INTRACELLULAR CHOLESTEROL TRANSPORTER 1"/>
    <property type="match status" value="1"/>
</dbReference>
<sequence>FIDFIKNYSRPNLTVSFKAERSVEDELERGSQSDITTIAISYIIMFVYIALALGEVKSWRTVLIDSKITLGLAGVVIVLLSVVASLGIFCFAGVPATLIIIEVIPFLVLAVGVDNIFILVQAYQRDERSHEESLEEQIGRVVGERAPSMLLSSLSMSSCFFIGALTDMPAVKIFALYAGLALLINFMLQMTCFLALFVLDTKRQEENRLDLCWCWKLSKVKNRSTNSLLHKCFKSFYAPILMKPLVRAVVLLIFTVWTCSSLAVINKIDIGFDQELSMPQDSYLLSYFKSINKYLSVGPPVYFVITDGYNYSDLEMQDRVCSHPECDSDSFYFILKGAAGRKEKTYLAEEVISWLDDFIDYMKSISCCYEHSNHTHCPSIFQEKLGCESCASPDTRIVGKEFDHYVPFFLSDLPSEKCSKAGKSQFGSAVELIPTSGNKLKIGATHFMTYHTILRTSRDFYKGLEMARYVSDKLTEKIRATSSNKDVRVFPY</sequence>
<evidence type="ECO:0000313" key="3">
    <source>
        <dbReference type="Proteomes" id="UP000694941"/>
    </source>
</evidence>
<keyword evidence="1" id="KW-1133">Transmembrane helix</keyword>
<dbReference type="PROSITE" id="PS50156">
    <property type="entry name" value="SSD"/>
    <property type="match status" value="1"/>
</dbReference>
<keyword evidence="3" id="KW-1185">Reference proteome</keyword>
<feature type="domain" description="SSD" evidence="2">
    <location>
        <begin position="34"/>
        <end position="199"/>
    </location>
</feature>
<feature type="transmembrane region" description="Helical" evidence="1">
    <location>
        <begin position="149"/>
        <end position="168"/>
    </location>
</feature>
<gene>
    <name evidence="4" type="primary">LOC106476349</name>
</gene>
<dbReference type="GeneID" id="106476349"/>
<name>A0ABM1C175_LIMPO</name>
<feature type="non-terminal residue" evidence="4">
    <location>
        <position position="1"/>
    </location>
</feature>
<proteinExistence type="predicted"/>
<feature type="transmembrane region" description="Helical" evidence="1">
    <location>
        <begin position="68"/>
        <end position="94"/>
    </location>
</feature>
<accession>A0ABM1C175</accession>
<protein>
    <submittedName>
        <fullName evidence="4">Niemann-Pick C1 protein-like</fullName>
    </submittedName>
</protein>